<proteinExistence type="predicted"/>
<organism evidence="1 2">
    <name type="scientific">Bifidobacterium adolescentis L2-32</name>
    <dbReference type="NCBI Taxonomy" id="411481"/>
    <lineage>
        <taxon>Bacteria</taxon>
        <taxon>Bacillati</taxon>
        <taxon>Actinomycetota</taxon>
        <taxon>Actinomycetes</taxon>
        <taxon>Bifidobacteriales</taxon>
        <taxon>Bifidobacteriaceae</taxon>
        <taxon>Bifidobacterium</taxon>
    </lineage>
</organism>
<dbReference type="Proteomes" id="UP000003773">
    <property type="component" value="Unassembled WGS sequence"/>
</dbReference>
<reference evidence="1 2" key="1">
    <citation type="submission" date="2007-04" db="EMBL/GenBank/DDBJ databases">
        <authorList>
            <person name="Fulton L."/>
            <person name="Clifton S."/>
            <person name="Fulton B."/>
            <person name="Xu J."/>
            <person name="Minx P."/>
            <person name="Pepin K.H."/>
            <person name="Johnson M."/>
            <person name="Thiruvilangam P."/>
            <person name="Bhonagiri V."/>
            <person name="Nash W.E."/>
            <person name="Mardis E.R."/>
            <person name="Wilson R.K."/>
        </authorList>
    </citation>
    <scope>NUCLEOTIDE SEQUENCE [LARGE SCALE GENOMIC DNA]</scope>
    <source>
        <strain evidence="1 2">L2-32</strain>
    </source>
</reference>
<dbReference type="EMBL" id="AAXD02000074">
    <property type="protein sequence ID" value="EDN82316.1"/>
    <property type="molecule type" value="Genomic_DNA"/>
</dbReference>
<reference evidence="1 2" key="2">
    <citation type="submission" date="2007-05" db="EMBL/GenBank/DDBJ databases">
        <title>Draft genome sequence of Bifidobacterium adolescentis (L2-32).</title>
        <authorList>
            <person name="Sudarsanam P."/>
            <person name="Ley R."/>
            <person name="Guruge J."/>
            <person name="Turnbaugh P.J."/>
            <person name="Mahowald M."/>
            <person name="Liep D."/>
            <person name="Gordon J."/>
        </authorList>
    </citation>
    <scope>NUCLEOTIDE SEQUENCE [LARGE SCALE GENOMIC DNA]</scope>
    <source>
        <strain evidence="1 2">L2-32</strain>
    </source>
</reference>
<evidence type="ECO:0000313" key="1">
    <source>
        <dbReference type="EMBL" id="EDN82316.1"/>
    </source>
</evidence>
<evidence type="ECO:0000313" key="2">
    <source>
        <dbReference type="Proteomes" id="UP000003773"/>
    </source>
</evidence>
<protein>
    <submittedName>
        <fullName evidence="1">Uncharacterized protein</fullName>
    </submittedName>
</protein>
<sequence length="36" mass="3898">MADEWQAIFAGKCANVPEGIGKQKNGDSKATRYVTI</sequence>
<accession>A7A9A1</accession>
<comment type="caution">
    <text evidence="1">The sequence shown here is derived from an EMBL/GenBank/DDBJ whole genome shotgun (WGS) entry which is preliminary data.</text>
</comment>
<dbReference type="HOGENOM" id="CLU_3354826_0_0_11"/>
<dbReference type="AlphaFoldDB" id="A7A9A1"/>
<name>A7A9A1_BIFAD</name>
<gene>
    <name evidence="1" type="ORF">BIFADO_02448</name>
</gene>